<evidence type="ECO:0000313" key="1">
    <source>
        <dbReference type="EMBL" id="KRY50237.1"/>
    </source>
</evidence>
<accession>A0A0V1CLX4</accession>
<protein>
    <submittedName>
        <fullName evidence="1">Uncharacterized protein</fullName>
    </submittedName>
</protein>
<keyword evidence="2" id="KW-1185">Reference proteome</keyword>
<organism evidence="1 2">
    <name type="scientific">Trichinella britovi</name>
    <name type="common">Parasitic roundworm</name>
    <dbReference type="NCBI Taxonomy" id="45882"/>
    <lineage>
        <taxon>Eukaryota</taxon>
        <taxon>Metazoa</taxon>
        <taxon>Ecdysozoa</taxon>
        <taxon>Nematoda</taxon>
        <taxon>Enoplea</taxon>
        <taxon>Dorylaimia</taxon>
        <taxon>Trichinellida</taxon>
        <taxon>Trichinellidae</taxon>
        <taxon>Trichinella</taxon>
    </lineage>
</organism>
<dbReference type="EMBL" id="JYDI01000154">
    <property type="protein sequence ID" value="KRY50237.1"/>
    <property type="molecule type" value="Genomic_DNA"/>
</dbReference>
<reference evidence="1 2" key="1">
    <citation type="submission" date="2015-01" db="EMBL/GenBank/DDBJ databases">
        <title>Evolution of Trichinella species and genotypes.</title>
        <authorList>
            <person name="Korhonen P.K."/>
            <person name="Edoardo P."/>
            <person name="Giuseppe L.R."/>
            <person name="Gasser R.B."/>
        </authorList>
    </citation>
    <scope>NUCLEOTIDE SEQUENCE [LARGE SCALE GENOMIC DNA]</scope>
    <source>
        <strain evidence="1">ISS120</strain>
    </source>
</reference>
<dbReference type="Proteomes" id="UP000054653">
    <property type="component" value="Unassembled WGS sequence"/>
</dbReference>
<feature type="non-terminal residue" evidence="1">
    <location>
        <position position="88"/>
    </location>
</feature>
<name>A0A0V1CLX4_TRIBR</name>
<sequence>LDKFKIKLLDTAVNCTCKSSAYFRYYALVADADRANNSIPPDNEAEEGEATVCRLGLENQRNPPVSTGLSPISDECANNAVEEVNESA</sequence>
<dbReference type="AlphaFoldDB" id="A0A0V1CLX4"/>
<comment type="caution">
    <text evidence="1">The sequence shown here is derived from an EMBL/GenBank/DDBJ whole genome shotgun (WGS) entry which is preliminary data.</text>
</comment>
<feature type="non-terminal residue" evidence="1">
    <location>
        <position position="1"/>
    </location>
</feature>
<gene>
    <name evidence="1" type="ORF">T03_4767</name>
</gene>
<evidence type="ECO:0000313" key="2">
    <source>
        <dbReference type="Proteomes" id="UP000054653"/>
    </source>
</evidence>
<proteinExistence type="predicted"/>